<dbReference type="InterPro" id="IPR019370">
    <property type="entry name" value="E2F-assoc_phosphoprotein"/>
</dbReference>
<evidence type="ECO:0008006" key="3">
    <source>
        <dbReference type="Google" id="ProtNLM"/>
    </source>
</evidence>
<protein>
    <recommendedName>
        <fullName evidence="3">E2F-associated phosphoprotein</fullName>
    </recommendedName>
</protein>
<dbReference type="PANTHER" id="PTHR15967">
    <property type="entry name" value="E2F-ASSOCIATED PHOSPHOPROTEIN"/>
    <property type="match status" value="1"/>
</dbReference>
<evidence type="ECO:0000313" key="1">
    <source>
        <dbReference type="EMBL" id="VEL19555.1"/>
    </source>
</evidence>
<name>A0A3S4ZTQ7_9PLAT</name>
<keyword evidence="2" id="KW-1185">Reference proteome</keyword>
<organism evidence="1 2">
    <name type="scientific">Protopolystoma xenopodis</name>
    <dbReference type="NCBI Taxonomy" id="117903"/>
    <lineage>
        <taxon>Eukaryota</taxon>
        <taxon>Metazoa</taxon>
        <taxon>Spiralia</taxon>
        <taxon>Lophotrochozoa</taxon>
        <taxon>Platyhelminthes</taxon>
        <taxon>Monogenea</taxon>
        <taxon>Polyopisthocotylea</taxon>
        <taxon>Polystomatidea</taxon>
        <taxon>Polystomatidae</taxon>
        <taxon>Protopolystoma</taxon>
    </lineage>
</organism>
<dbReference type="GO" id="GO:0005634">
    <property type="term" value="C:nucleus"/>
    <property type="evidence" value="ECO:0007669"/>
    <property type="project" value="TreeGrafter"/>
</dbReference>
<proteinExistence type="predicted"/>
<dbReference type="AlphaFoldDB" id="A0A3S4ZTQ7"/>
<dbReference type="EMBL" id="CAAALY010042080">
    <property type="protein sequence ID" value="VEL19555.1"/>
    <property type="molecule type" value="Genomic_DNA"/>
</dbReference>
<reference evidence="1" key="1">
    <citation type="submission" date="2018-11" db="EMBL/GenBank/DDBJ databases">
        <authorList>
            <consortium name="Pathogen Informatics"/>
        </authorList>
    </citation>
    <scope>NUCLEOTIDE SEQUENCE</scope>
</reference>
<accession>A0A3S4ZTQ7</accession>
<sequence length="222" mass="25279">MVVTRIRALTGNFFRFLFCSSGEYIEESTKSNCLANKFERLMCTELENNVHQLCQNYARTDVVEPTCKGKHVSFSDEVRTTLNASEQNEKDQMAGDADELFYDEDEDDDTEKWVKDVLMPSGVTSQSDAVLNCSYCMTLVCLVCQRHTKLKTQYRSLFAINCDVDKRIVLKEPSMIECNDRGSTVDKPPIYYKVTCKVCGAFVGTQDQDSVFHFFNVLASHT</sequence>
<dbReference type="OrthoDB" id="122464at2759"/>
<dbReference type="Proteomes" id="UP000784294">
    <property type="component" value="Unassembled WGS sequence"/>
</dbReference>
<comment type="caution">
    <text evidence="1">The sequence shown here is derived from an EMBL/GenBank/DDBJ whole genome shotgun (WGS) entry which is preliminary data.</text>
</comment>
<dbReference type="Pfam" id="PF10238">
    <property type="entry name" value="Eapp_C"/>
    <property type="match status" value="1"/>
</dbReference>
<dbReference type="PANTHER" id="PTHR15967:SF0">
    <property type="entry name" value="E2F-ASSOCIATED PHOSPHOPROTEIN"/>
    <property type="match status" value="1"/>
</dbReference>
<evidence type="ECO:0000313" key="2">
    <source>
        <dbReference type="Proteomes" id="UP000784294"/>
    </source>
</evidence>
<gene>
    <name evidence="1" type="ORF">PXEA_LOCUS12995</name>
</gene>